<dbReference type="RefSeq" id="WP_065612202.1">
    <property type="nucleotide sequence ID" value="NZ_CAWMPN010000031.1"/>
</dbReference>
<evidence type="ECO:0000256" key="4">
    <source>
        <dbReference type="ARBA" id="ARBA00022722"/>
    </source>
</evidence>
<name>A0A1B9NTT8_ALILO</name>
<evidence type="ECO:0000256" key="3">
    <source>
        <dbReference type="ARBA" id="ARBA00022705"/>
    </source>
</evidence>
<evidence type="ECO:0000256" key="6">
    <source>
        <dbReference type="ARBA" id="ARBA00022801"/>
    </source>
</evidence>
<dbReference type="AlphaFoldDB" id="A0A1B9NTT8"/>
<keyword evidence="3" id="KW-0235">DNA replication</keyword>
<evidence type="ECO:0000259" key="7">
    <source>
        <dbReference type="Pfam" id="PF05840"/>
    </source>
</evidence>
<accession>A0A1B9NTT8</accession>
<dbReference type="Pfam" id="PF05840">
    <property type="entry name" value="Phage_GPA"/>
    <property type="match status" value="1"/>
</dbReference>
<comment type="function">
    <text evidence="1">Possible endonuclease which induces a single-strand cut and initiates DNA replication.</text>
</comment>
<reference evidence="8 9" key="1">
    <citation type="submission" date="2016-06" db="EMBL/GenBank/DDBJ databases">
        <authorList>
            <person name="Kjaerup R.B."/>
            <person name="Dalgaard T.S."/>
            <person name="Juul-Madsen H.R."/>
        </authorList>
    </citation>
    <scope>NUCLEOTIDE SEQUENCE [LARGE SCALE GENOMIC DNA]</scope>
    <source>
        <strain evidence="8 9">1S159</strain>
    </source>
</reference>
<dbReference type="GO" id="GO:0016787">
    <property type="term" value="F:hydrolase activity"/>
    <property type="evidence" value="ECO:0007669"/>
    <property type="project" value="UniProtKB-KW"/>
</dbReference>
<dbReference type="OrthoDB" id="5568266at2"/>
<protein>
    <submittedName>
        <fullName evidence="8">Replication protein</fullName>
    </submittedName>
</protein>
<dbReference type="GO" id="GO:0004519">
    <property type="term" value="F:endonuclease activity"/>
    <property type="evidence" value="ECO:0007669"/>
    <property type="project" value="UniProtKB-KW"/>
</dbReference>
<evidence type="ECO:0000313" key="9">
    <source>
        <dbReference type="Proteomes" id="UP000093523"/>
    </source>
</evidence>
<dbReference type="EMBL" id="MAJU01000031">
    <property type="protein sequence ID" value="OCH17121.1"/>
    <property type="molecule type" value="Genomic_DNA"/>
</dbReference>
<dbReference type="Proteomes" id="UP000093523">
    <property type="component" value="Unassembled WGS sequence"/>
</dbReference>
<organism evidence="8 9">
    <name type="scientific">Aliivibrio logei</name>
    <name type="common">Vibrio logei</name>
    <dbReference type="NCBI Taxonomy" id="688"/>
    <lineage>
        <taxon>Bacteria</taxon>
        <taxon>Pseudomonadati</taxon>
        <taxon>Pseudomonadota</taxon>
        <taxon>Gammaproteobacteria</taxon>
        <taxon>Vibrionales</taxon>
        <taxon>Vibrionaceae</taxon>
        <taxon>Aliivibrio</taxon>
    </lineage>
</organism>
<comment type="caution">
    <text evidence="8">The sequence shown here is derived from an EMBL/GenBank/DDBJ whole genome shotgun (WGS) entry which is preliminary data.</text>
</comment>
<comment type="similarity">
    <text evidence="2">Belongs to the phage GPA family.</text>
</comment>
<keyword evidence="5" id="KW-0255">Endonuclease</keyword>
<evidence type="ECO:0000313" key="8">
    <source>
        <dbReference type="EMBL" id="OCH17121.1"/>
    </source>
</evidence>
<evidence type="ECO:0000256" key="2">
    <source>
        <dbReference type="ARBA" id="ARBA00009260"/>
    </source>
</evidence>
<proteinExistence type="inferred from homology"/>
<gene>
    <name evidence="8" type="ORF">A6E04_19915</name>
</gene>
<keyword evidence="6" id="KW-0378">Hydrolase</keyword>
<sequence>MLNIIDEPFNLLVTPVNPWKPWQVGDESVLPASYFQTNDSKLQDFELPCGGVGNSDYYNLRQTEWRKPVFSALRKHRDFGNHMLNTFISVCKNKDYFESLRLVESANDRLCKNGYSSALSDDEIKDLASRKSQEFKKLIGETKSDSLRFMTICYLIDNLGLAFSDLTIVRAMNAGEIFALVNRGCDEIWLRRQLRKKCAYEVEQVARDLSLVQRHKQVYCSDFSVARQRSRKASNRTALEQTVAYDSEDMSNNFTLAELSDKSVSNPKVRRSEMFVRLRGFEEVAQESGHQAVFYTLTSPSRFHAVSKGVTNQNWLDADSPTAKDTHAYLLGVWQDLGRVLSNHKIKVYGMRIAEPHQDGTPHHHFLLFMEPKDRQFVTSQFNRLALLDSPNEKGAKKHRFTFENIDFSKGSAVGYVAKYVSKNVDGQHIQDDKNSSLNGVDAAERVVAWSRVNQIRQFQFIGGPSVSVWREMRRLRNEFNEDDVMLNDLNDTEHYLLEKVRRAADVGDWKDFCFAMGGVFVKRADQEVKIHYSVQETIQKMLESGEISPTRFGDMAQGQINGLMFRDVFLLTRFRSWKTENKEKFESAQRQIMTGVVDWFDALEAEKEYERMCDAQYSEYEAHMQYIDECEAIMLCSSEIYDACSVGAAVPDTYY</sequence>
<dbReference type="GO" id="GO:0006260">
    <property type="term" value="P:DNA replication"/>
    <property type="evidence" value="ECO:0007669"/>
    <property type="project" value="UniProtKB-KW"/>
</dbReference>
<keyword evidence="4" id="KW-0540">Nuclease</keyword>
<dbReference type="STRING" id="688.A6E04_19915"/>
<evidence type="ECO:0000256" key="1">
    <source>
        <dbReference type="ARBA" id="ARBA00003293"/>
    </source>
</evidence>
<dbReference type="InterPro" id="IPR008766">
    <property type="entry name" value="Replication_gene_A-like"/>
</dbReference>
<evidence type="ECO:0000256" key="5">
    <source>
        <dbReference type="ARBA" id="ARBA00022759"/>
    </source>
</evidence>
<feature type="domain" description="Replication gene A protein-like" evidence="7">
    <location>
        <begin position="170"/>
        <end position="428"/>
    </location>
</feature>